<dbReference type="AlphaFoldDB" id="A0AAD7ZWB6"/>
<name>A0AAD7ZWB6_DIPPU</name>
<evidence type="ECO:0000313" key="2">
    <source>
        <dbReference type="Proteomes" id="UP001233999"/>
    </source>
</evidence>
<protein>
    <submittedName>
        <fullName evidence="1">Uncharacterized protein</fullName>
    </submittedName>
</protein>
<reference evidence="1" key="1">
    <citation type="journal article" date="2023" name="IScience">
        <title>Live-bearing cockroach genome reveals convergent evolutionary mechanisms linked to viviparity in insects and beyond.</title>
        <authorList>
            <person name="Fouks B."/>
            <person name="Harrison M.C."/>
            <person name="Mikhailova A.A."/>
            <person name="Marchal E."/>
            <person name="English S."/>
            <person name="Carruthers M."/>
            <person name="Jennings E.C."/>
            <person name="Chiamaka E.L."/>
            <person name="Frigard R.A."/>
            <person name="Pippel M."/>
            <person name="Attardo G.M."/>
            <person name="Benoit J.B."/>
            <person name="Bornberg-Bauer E."/>
            <person name="Tobe S.S."/>
        </authorList>
    </citation>
    <scope>NUCLEOTIDE SEQUENCE</scope>
    <source>
        <strain evidence="1">Stay&amp;Tobe</strain>
    </source>
</reference>
<feature type="non-terminal residue" evidence="1">
    <location>
        <position position="150"/>
    </location>
</feature>
<reference evidence="1" key="2">
    <citation type="submission" date="2023-05" db="EMBL/GenBank/DDBJ databases">
        <authorList>
            <person name="Fouks B."/>
        </authorList>
    </citation>
    <scope>NUCLEOTIDE SEQUENCE</scope>
    <source>
        <strain evidence="1">Stay&amp;Tobe</strain>
        <tissue evidence="1">Testes</tissue>
    </source>
</reference>
<dbReference type="EMBL" id="JASPKZ010005946">
    <property type="protein sequence ID" value="KAJ9588009.1"/>
    <property type="molecule type" value="Genomic_DNA"/>
</dbReference>
<accession>A0AAD7ZWB6</accession>
<gene>
    <name evidence="1" type="ORF">L9F63_028182</name>
</gene>
<proteinExistence type="predicted"/>
<feature type="non-terminal residue" evidence="1">
    <location>
        <position position="1"/>
    </location>
</feature>
<evidence type="ECO:0000313" key="1">
    <source>
        <dbReference type="EMBL" id="KAJ9588009.1"/>
    </source>
</evidence>
<comment type="caution">
    <text evidence="1">The sequence shown here is derived from an EMBL/GenBank/DDBJ whole genome shotgun (WGS) entry which is preliminary data.</text>
</comment>
<keyword evidence="2" id="KW-1185">Reference proteome</keyword>
<sequence>CMSRFPEANMEDDYETEPRANMKRIFIYSLYYKCKFISVHVNVFLSMFLKFSIKSRRNFKQKIVLFVPIHIKIPKIKKYISKFEEANYWDKKFLKENFHRNTMEVNVDKMPIWHLGKENKFNSKVMPSNINLANYQQSVNSEDGEDKIYC</sequence>
<organism evidence="1 2">
    <name type="scientific">Diploptera punctata</name>
    <name type="common">Pacific beetle cockroach</name>
    <dbReference type="NCBI Taxonomy" id="6984"/>
    <lineage>
        <taxon>Eukaryota</taxon>
        <taxon>Metazoa</taxon>
        <taxon>Ecdysozoa</taxon>
        <taxon>Arthropoda</taxon>
        <taxon>Hexapoda</taxon>
        <taxon>Insecta</taxon>
        <taxon>Pterygota</taxon>
        <taxon>Neoptera</taxon>
        <taxon>Polyneoptera</taxon>
        <taxon>Dictyoptera</taxon>
        <taxon>Blattodea</taxon>
        <taxon>Blaberoidea</taxon>
        <taxon>Blaberidae</taxon>
        <taxon>Diplopterinae</taxon>
        <taxon>Diploptera</taxon>
    </lineage>
</organism>
<dbReference type="Proteomes" id="UP001233999">
    <property type="component" value="Unassembled WGS sequence"/>
</dbReference>